<gene>
    <name evidence="2" type="ORF">GJB61_03315</name>
</gene>
<name>A0A7X2L0D7_9BACL</name>
<evidence type="ECO:0000259" key="1">
    <source>
        <dbReference type="Pfam" id="PF12804"/>
    </source>
</evidence>
<reference evidence="2 3" key="1">
    <citation type="submission" date="2019-11" db="EMBL/GenBank/DDBJ databases">
        <title>Paenibacillus monticola sp. nov., a novel PGPR strain isolated from mountain sample in China.</title>
        <authorList>
            <person name="Zhao Q."/>
            <person name="Li H.-P."/>
            <person name="Zhang J.-L."/>
        </authorList>
    </citation>
    <scope>NUCLEOTIDE SEQUENCE [LARGE SCALE GENOMIC DNA]</scope>
    <source>
        <strain evidence="2 3">LC-T2</strain>
    </source>
</reference>
<proteinExistence type="predicted"/>
<evidence type="ECO:0000313" key="2">
    <source>
        <dbReference type="EMBL" id="MRN52028.1"/>
    </source>
</evidence>
<dbReference type="SUPFAM" id="SSF53448">
    <property type="entry name" value="Nucleotide-diphospho-sugar transferases"/>
    <property type="match status" value="1"/>
</dbReference>
<dbReference type="PANTHER" id="PTHR43777:SF1">
    <property type="entry name" value="MOLYBDENUM COFACTOR CYTIDYLYLTRANSFERASE"/>
    <property type="match status" value="1"/>
</dbReference>
<dbReference type="RefSeq" id="WP_154117021.1">
    <property type="nucleotide sequence ID" value="NZ_WJXB01000001.1"/>
</dbReference>
<keyword evidence="3" id="KW-1185">Reference proteome</keyword>
<evidence type="ECO:0000313" key="3">
    <source>
        <dbReference type="Proteomes" id="UP000463051"/>
    </source>
</evidence>
<dbReference type="Gene3D" id="3.90.550.10">
    <property type="entry name" value="Spore Coat Polysaccharide Biosynthesis Protein SpsA, Chain A"/>
    <property type="match status" value="1"/>
</dbReference>
<sequence>MKIAGIYLAAGQNRRTRESKVSLQLSQEASLRSVILSELDRCNLEPLIVVVRADDTLAWLPPTASDMGARRIETCLTAHLGLSFSLRCGLNAVLPMQPDGVVVVRADQPFITTSLVNQLIETFEHSPELDFVASSNQGSGMPPTLFSSALFPVLQGLDGDNGAVGILHSPDYKGITLEANSNHSFMDADLQRQFSETCEEGNLRNWK</sequence>
<dbReference type="InterPro" id="IPR025877">
    <property type="entry name" value="MobA-like_NTP_Trfase"/>
</dbReference>
<accession>A0A7X2L0D7</accession>
<keyword evidence="2" id="KW-0808">Transferase</keyword>
<dbReference type="Pfam" id="PF12804">
    <property type="entry name" value="NTP_transf_3"/>
    <property type="match status" value="1"/>
</dbReference>
<dbReference type="AlphaFoldDB" id="A0A7X2L0D7"/>
<organism evidence="2 3">
    <name type="scientific">Paenibacillus monticola</name>
    <dbReference type="NCBI Taxonomy" id="2666075"/>
    <lineage>
        <taxon>Bacteria</taxon>
        <taxon>Bacillati</taxon>
        <taxon>Bacillota</taxon>
        <taxon>Bacilli</taxon>
        <taxon>Bacillales</taxon>
        <taxon>Paenibacillaceae</taxon>
        <taxon>Paenibacillus</taxon>
    </lineage>
</organism>
<dbReference type="GO" id="GO:0016779">
    <property type="term" value="F:nucleotidyltransferase activity"/>
    <property type="evidence" value="ECO:0007669"/>
    <property type="project" value="UniProtKB-ARBA"/>
</dbReference>
<dbReference type="EMBL" id="WJXB01000001">
    <property type="protein sequence ID" value="MRN52028.1"/>
    <property type="molecule type" value="Genomic_DNA"/>
</dbReference>
<dbReference type="PANTHER" id="PTHR43777">
    <property type="entry name" value="MOLYBDENUM COFACTOR CYTIDYLYLTRANSFERASE"/>
    <property type="match status" value="1"/>
</dbReference>
<dbReference type="Proteomes" id="UP000463051">
    <property type="component" value="Unassembled WGS sequence"/>
</dbReference>
<comment type="caution">
    <text evidence="2">The sequence shown here is derived from an EMBL/GenBank/DDBJ whole genome shotgun (WGS) entry which is preliminary data.</text>
</comment>
<feature type="domain" description="MobA-like NTP transferase" evidence="1">
    <location>
        <begin position="5"/>
        <end position="168"/>
    </location>
</feature>
<dbReference type="InterPro" id="IPR029044">
    <property type="entry name" value="Nucleotide-diphossugar_trans"/>
</dbReference>
<protein>
    <submittedName>
        <fullName evidence="2">NTP transferase domain-containing protein</fullName>
    </submittedName>
</protein>